<dbReference type="VEuPathDB" id="FungiDB:P175DRAFT_0203302"/>
<comment type="caution">
    <text evidence="1">The sequence shown here is derived from an EMBL/GenBank/DDBJ whole genome shotgun (WGS) entry which is preliminary data.</text>
</comment>
<evidence type="ECO:0008006" key="3">
    <source>
        <dbReference type="Google" id="ProtNLM"/>
    </source>
</evidence>
<evidence type="ECO:0000313" key="2">
    <source>
        <dbReference type="Proteomes" id="UP000244073"/>
    </source>
</evidence>
<reference evidence="1 2" key="1">
    <citation type="journal article" date="2018" name="Proc. Natl. Acad. Sci. U.S.A.">
        <title>Linking secondary metabolites to gene clusters through genome sequencing of six diverse Aspergillus species.</title>
        <authorList>
            <person name="Kaerboelling I."/>
            <person name="Vesth T.C."/>
            <person name="Frisvad J.C."/>
            <person name="Nybo J.L."/>
            <person name="Theobald S."/>
            <person name="Kuo A."/>
            <person name="Bowyer P."/>
            <person name="Matsuda Y."/>
            <person name="Mondo S."/>
            <person name="Lyhne E.K."/>
            <person name="Kogle M.E."/>
            <person name="Clum A."/>
            <person name="Lipzen A."/>
            <person name="Salamov A."/>
            <person name="Ngan C.Y."/>
            <person name="Daum C."/>
            <person name="Chiniquy J."/>
            <person name="Barry K."/>
            <person name="LaButti K."/>
            <person name="Haridas S."/>
            <person name="Simmons B.A."/>
            <person name="Magnuson J.K."/>
            <person name="Mortensen U.H."/>
            <person name="Larsen T.O."/>
            <person name="Grigoriev I.V."/>
            <person name="Baker S.E."/>
            <person name="Andersen M.R."/>
        </authorList>
    </citation>
    <scope>NUCLEOTIDE SEQUENCE [LARGE SCALE GENOMIC DNA]</scope>
    <source>
        <strain evidence="1 2">IBT 24754</strain>
    </source>
</reference>
<dbReference type="GeneID" id="63809457"/>
<proteinExistence type="predicted"/>
<accession>A0A2T5M015</accession>
<evidence type="ECO:0000313" key="1">
    <source>
        <dbReference type="EMBL" id="PTU21863.1"/>
    </source>
</evidence>
<dbReference type="OrthoDB" id="4467585at2759"/>
<name>A0A2T5M015_9EURO</name>
<gene>
    <name evidence="1" type="ORF">P175DRAFT_0203302</name>
</gene>
<dbReference type="Proteomes" id="UP000244073">
    <property type="component" value="Unassembled WGS sequence"/>
</dbReference>
<organism evidence="1 2">
    <name type="scientific">Aspergillus ochraceoroseus IBT 24754</name>
    <dbReference type="NCBI Taxonomy" id="1392256"/>
    <lineage>
        <taxon>Eukaryota</taxon>
        <taxon>Fungi</taxon>
        <taxon>Dikarya</taxon>
        <taxon>Ascomycota</taxon>
        <taxon>Pezizomycotina</taxon>
        <taxon>Eurotiomycetes</taxon>
        <taxon>Eurotiomycetidae</taxon>
        <taxon>Eurotiales</taxon>
        <taxon>Aspergillaceae</taxon>
        <taxon>Aspergillus</taxon>
        <taxon>Aspergillus subgen. Nidulantes</taxon>
    </lineage>
</organism>
<sequence>MFLLALPYHNLKHSEGSPLRLVNKSQTVGLLCKFIKSRGIKIRMSSILAGASGRVYVRDKVLRAHPKRPELNIYRAHLFPSQSSFEQSLTLKRGCPDTNQLRTHVDANEDELVLVYEYFEHDLLSLVRKNSNLPLRARKIDYIFQDVGDGQWRGSTLNH</sequence>
<dbReference type="RefSeq" id="XP_040753255.1">
    <property type="nucleotide sequence ID" value="XM_040892575.1"/>
</dbReference>
<protein>
    <recommendedName>
        <fullName evidence="3">Protein kinase domain-containing protein</fullName>
    </recommendedName>
</protein>
<dbReference type="EMBL" id="MSFN02000003">
    <property type="protein sequence ID" value="PTU21863.1"/>
    <property type="molecule type" value="Genomic_DNA"/>
</dbReference>
<dbReference type="AlphaFoldDB" id="A0A2T5M015"/>